<evidence type="ECO:0008006" key="3">
    <source>
        <dbReference type="Google" id="ProtNLM"/>
    </source>
</evidence>
<dbReference type="KEGG" id="caul:KCG34_18265"/>
<dbReference type="GO" id="GO:0003824">
    <property type="term" value="F:catalytic activity"/>
    <property type="evidence" value="ECO:0007669"/>
    <property type="project" value="InterPro"/>
</dbReference>
<keyword evidence="2" id="KW-1185">Reference proteome</keyword>
<dbReference type="Gene3D" id="1.10.340.30">
    <property type="entry name" value="Hypothetical protein, domain 2"/>
    <property type="match status" value="1"/>
</dbReference>
<dbReference type="EMBL" id="CP073078">
    <property type="protein sequence ID" value="QUD86997.1"/>
    <property type="molecule type" value="Genomic_DNA"/>
</dbReference>
<dbReference type="SUPFAM" id="SSF48150">
    <property type="entry name" value="DNA-glycosylase"/>
    <property type="match status" value="1"/>
</dbReference>
<protein>
    <recommendedName>
        <fullName evidence="3">Endonuclease</fullName>
    </recommendedName>
</protein>
<dbReference type="Proteomes" id="UP000676409">
    <property type="component" value="Chromosome"/>
</dbReference>
<sequence>MSGKARISLIEAVERLAALYPPGEPLTDPLQQILWENIGYLIDDDRRAVLFETFRAEIGLDPQAILKADPKRLMPIAQRGGMRPEIRVERWRTIAEITLAQAGGDLLATLQRLPLTRARALLKHYPTIADPGADKVLLFAGVAPRPALESNGVRTLARQGFFAEQKSYSASYRAAVEVLATFGQPDRDWLMRAYLALRDHGRALCKRSKPQCLACPLDPDCAHAPVAGL</sequence>
<evidence type="ECO:0000313" key="1">
    <source>
        <dbReference type="EMBL" id="QUD86997.1"/>
    </source>
</evidence>
<dbReference type="InterPro" id="IPR011257">
    <property type="entry name" value="DNA_glycosylase"/>
</dbReference>
<gene>
    <name evidence="1" type="ORF">KCG34_18265</name>
</gene>
<proteinExistence type="predicted"/>
<dbReference type="GO" id="GO:0006281">
    <property type="term" value="P:DNA repair"/>
    <property type="evidence" value="ECO:0007669"/>
    <property type="project" value="InterPro"/>
</dbReference>
<dbReference type="InterPro" id="IPR023170">
    <property type="entry name" value="HhH_base_excis_C"/>
</dbReference>
<dbReference type="Gene3D" id="1.10.1670.10">
    <property type="entry name" value="Helix-hairpin-Helix base-excision DNA repair enzymes (C-terminal)"/>
    <property type="match status" value="1"/>
</dbReference>
<name>A0A975FY67_9CAUL</name>
<evidence type="ECO:0000313" key="2">
    <source>
        <dbReference type="Proteomes" id="UP000676409"/>
    </source>
</evidence>
<dbReference type="RefSeq" id="WP_211937049.1">
    <property type="nucleotide sequence ID" value="NZ_CP073078.1"/>
</dbReference>
<dbReference type="AlphaFoldDB" id="A0A975FY67"/>
<reference evidence="1" key="1">
    <citation type="submission" date="2021-04" db="EMBL/GenBank/DDBJ databases">
        <title>The complete genome sequence of Caulobacter sp. S6.</title>
        <authorList>
            <person name="Tang Y."/>
            <person name="Ouyang W."/>
            <person name="Liu Q."/>
            <person name="Huang B."/>
            <person name="Guo Z."/>
            <person name="Lei P."/>
        </authorList>
    </citation>
    <scope>NUCLEOTIDE SEQUENCE</scope>
    <source>
        <strain evidence="1">S6</strain>
    </source>
</reference>
<accession>A0A975FY67</accession>
<organism evidence="1 2">
    <name type="scientific">Phenylobacterium montanum</name>
    <dbReference type="NCBI Taxonomy" id="2823693"/>
    <lineage>
        <taxon>Bacteria</taxon>
        <taxon>Pseudomonadati</taxon>
        <taxon>Pseudomonadota</taxon>
        <taxon>Alphaproteobacteria</taxon>
        <taxon>Caulobacterales</taxon>
        <taxon>Caulobacteraceae</taxon>
        <taxon>Phenylobacterium</taxon>
    </lineage>
</organism>